<dbReference type="PANTHER" id="PTHR33495">
    <property type="entry name" value="ANTI-SIGMA FACTOR ANTAGONIST TM_1081-RELATED-RELATED"/>
    <property type="match status" value="1"/>
</dbReference>
<dbReference type="CDD" id="cd07043">
    <property type="entry name" value="STAS_anti-anti-sigma_factors"/>
    <property type="match status" value="1"/>
</dbReference>
<dbReference type="AlphaFoldDB" id="A0A1I2FUA7"/>
<dbReference type="Pfam" id="PF01740">
    <property type="entry name" value="STAS"/>
    <property type="match status" value="1"/>
</dbReference>
<dbReference type="Proteomes" id="UP000198520">
    <property type="component" value="Unassembled WGS sequence"/>
</dbReference>
<proteinExistence type="predicted"/>
<name>A0A1I2FUA7_9MICO</name>
<gene>
    <name evidence="2" type="ORF">SAMN04488035_1499</name>
</gene>
<dbReference type="PROSITE" id="PS50801">
    <property type="entry name" value="STAS"/>
    <property type="match status" value="1"/>
</dbReference>
<evidence type="ECO:0000313" key="2">
    <source>
        <dbReference type="EMBL" id="SFF08347.1"/>
    </source>
</evidence>
<sequence>MSNSKTGGIELEEEPRATVVRLWGEIDVALRDEASAAMASALQRNLPVVIDTRDVSFIDSTGIAFLVQFYNIGSAEGLAVSLPDAPERVTSVLELLGLAEFFGLNAQAPSAPGGCKDGEPALAG</sequence>
<dbReference type="SUPFAM" id="SSF52091">
    <property type="entry name" value="SpoIIaa-like"/>
    <property type="match status" value="1"/>
</dbReference>
<accession>A0A1I2FUA7</accession>
<dbReference type="Gene3D" id="3.30.750.24">
    <property type="entry name" value="STAS domain"/>
    <property type="match status" value="1"/>
</dbReference>
<organism evidence="2 3">
    <name type="scientific">Flavimobilis marinus</name>
    <dbReference type="NCBI Taxonomy" id="285351"/>
    <lineage>
        <taxon>Bacteria</taxon>
        <taxon>Bacillati</taxon>
        <taxon>Actinomycetota</taxon>
        <taxon>Actinomycetes</taxon>
        <taxon>Micrococcales</taxon>
        <taxon>Jonesiaceae</taxon>
        <taxon>Flavimobilis</taxon>
    </lineage>
</organism>
<feature type="domain" description="STAS" evidence="1">
    <location>
        <begin position="7"/>
        <end position="103"/>
    </location>
</feature>
<evidence type="ECO:0000259" key="1">
    <source>
        <dbReference type="PROSITE" id="PS50801"/>
    </source>
</evidence>
<dbReference type="STRING" id="285351.SAMN04488035_1499"/>
<dbReference type="PANTHER" id="PTHR33495:SF2">
    <property type="entry name" value="ANTI-SIGMA FACTOR ANTAGONIST TM_1081-RELATED"/>
    <property type="match status" value="1"/>
</dbReference>
<evidence type="ECO:0000313" key="3">
    <source>
        <dbReference type="Proteomes" id="UP000198520"/>
    </source>
</evidence>
<keyword evidence="3" id="KW-1185">Reference proteome</keyword>
<dbReference type="OrthoDB" id="5145734at2"/>
<dbReference type="InterPro" id="IPR036513">
    <property type="entry name" value="STAS_dom_sf"/>
</dbReference>
<dbReference type="EMBL" id="FONZ01000002">
    <property type="protein sequence ID" value="SFF08347.1"/>
    <property type="molecule type" value="Genomic_DNA"/>
</dbReference>
<reference evidence="3" key="1">
    <citation type="submission" date="2016-10" db="EMBL/GenBank/DDBJ databases">
        <authorList>
            <person name="Varghese N."/>
            <person name="Submissions S."/>
        </authorList>
    </citation>
    <scope>NUCLEOTIDE SEQUENCE [LARGE SCALE GENOMIC DNA]</scope>
    <source>
        <strain evidence="3">DSM 19083</strain>
    </source>
</reference>
<dbReference type="RefSeq" id="WP_093376740.1">
    <property type="nucleotide sequence ID" value="NZ_BNAN01000002.1"/>
</dbReference>
<dbReference type="GO" id="GO:0043856">
    <property type="term" value="F:anti-sigma factor antagonist activity"/>
    <property type="evidence" value="ECO:0007669"/>
    <property type="project" value="TreeGrafter"/>
</dbReference>
<dbReference type="InterPro" id="IPR002645">
    <property type="entry name" value="STAS_dom"/>
</dbReference>
<protein>
    <submittedName>
        <fullName evidence="2">Anti-anti-sigma factor</fullName>
    </submittedName>
</protein>